<dbReference type="CDD" id="cd00831">
    <property type="entry name" value="CHS_like"/>
    <property type="match status" value="1"/>
</dbReference>
<sequence>MSPFGTAVVSDLFPSQVEYLQIPILFLTLAILIFFALMFFLSNIIMAKKRVFLVDFACYKPPEPLSCSRTFIMDKARKSGMFSEMTLDFMQKTMERSGIGDSSYLPEGMIMEPSDISLKEALRETRSVMFGAVREVLQKTGLQGSDIKILIVNCCVFCASPSLSAMIVNEFKLRNDVISYNLQGMGCSAGLAAIGLAKSLLQVHSNSCALVLSTENLCDGIYEGDDRSMILINCLFRVGGAAVLLSNRLSSRSAAKYELIHTVQTQTANSDRSYNCIIRKEDEDGETGISISKDLLAVAKRAIEINVISLGGLILPLMEQLKYAINNLIRYFHVTDITPYNPNFKKAIDHICCHVGAKPVLDEIQKNLRLTDLYMEASRMTLYRFGNTSSSSVWYELAYIEAKGRMKKGDRVWQIAFGSGFKCNSVIWRAIRAIKREQNNPWSAEIGGYPLCDSVQGLFPYHFETAGEVIP</sequence>
<dbReference type="PANTHER" id="PTHR31561">
    <property type="entry name" value="3-KETOACYL-COA SYNTHASE"/>
    <property type="match status" value="1"/>
</dbReference>
<dbReference type="EMBL" id="JAXIOK010000011">
    <property type="protein sequence ID" value="KAK4759188.1"/>
    <property type="molecule type" value="Genomic_DNA"/>
</dbReference>
<keyword evidence="7" id="KW-1133">Transmembrane helix</keyword>
<keyword evidence="7" id="KW-0472">Membrane</keyword>
<keyword evidence="7" id="KW-0812">Transmembrane</keyword>
<dbReference type="Proteomes" id="UP001345219">
    <property type="component" value="Chromosome 17"/>
</dbReference>
<evidence type="ECO:0000256" key="7">
    <source>
        <dbReference type="SAM" id="Phobius"/>
    </source>
</evidence>
<feature type="domain" description="FAE" evidence="8">
    <location>
        <begin position="48"/>
        <end position="328"/>
    </location>
</feature>
<dbReference type="InterPro" id="IPR016039">
    <property type="entry name" value="Thiolase-like"/>
</dbReference>
<keyword evidence="11" id="KW-1185">Reference proteome</keyword>
<comment type="caution">
    <text evidence="10">The sequence shown here is derived from an EMBL/GenBank/DDBJ whole genome shotgun (WGS) entry which is preliminary data.</text>
</comment>
<feature type="transmembrane region" description="Helical" evidence="7">
    <location>
        <begin position="20"/>
        <end position="41"/>
    </location>
</feature>
<accession>A0AAN7K7I2</accession>
<dbReference type="InterPro" id="IPR012392">
    <property type="entry name" value="3-ktacl-CoA_syn"/>
</dbReference>
<dbReference type="GO" id="GO:0016020">
    <property type="term" value="C:membrane"/>
    <property type="evidence" value="ECO:0007669"/>
    <property type="project" value="InterPro"/>
</dbReference>
<evidence type="ECO:0000256" key="6">
    <source>
        <dbReference type="PIRNR" id="PIRNR036417"/>
    </source>
</evidence>
<evidence type="ECO:0000256" key="1">
    <source>
        <dbReference type="ARBA" id="ARBA00005194"/>
    </source>
</evidence>
<comment type="pathway">
    <text evidence="1 6">Lipid metabolism; fatty acid biosynthesis.</text>
</comment>
<comment type="similarity">
    <text evidence="2 6">Belongs to the thiolase-like superfamily. Chalcone/stilbene synthases family.</text>
</comment>
<evidence type="ECO:0000313" key="11">
    <source>
        <dbReference type="Proteomes" id="UP001345219"/>
    </source>
</evidence>
<name>A0AAN7K7I2_9MYRT</name>
<evidence type="ECO:0000259" key="8">
    <source>
        <dbReference type="Pfam" id="PF08392"/>
    </source>
</evidence>
<dbReference type="PIRSF" id="PIRSF036417">
    <property type="entry name" value="3-ktacl-CoA_syn"/>
    <property type="match status" value="1"/>
</dbReference>
<keyword evidence="4 6" id="KW-0012">Acyltransferase</keyword>
<evidence type="ECO:0000256" key="2">
    <source>
        <dbReference type="ARBA" id="ARBA00005531"/>
    </source>
</evidence>
<dbReference type="EC" id="2.3.1.-" evidence="6"/>
<proteinExistence type="inferred from homology"/>
<evidence type="ECO:0000256" key="3">
    <source>
        <dbReference type="ARBA" id="ARBA00022679"/>
    </source>
</evidence>
<feature type="domain" description="Beta-ketoacyl-[acyl-carrier-protein] synthase III C-terminal" evidence="9">
    <location>
        <begin position="346"/>
        <end position="429"/>
    </location>
</feature>
<dbReference type="GO" id="GO:0009922">
    <property type="term" value="F:fatty acid elongase activity"/>
    <property type="evidence" value="ECO:0007669"/>
    <property type="project" value="UniProtKB-EC"/>
</dbReference>
<protein>
    <recommendedName>
        <fullName evidence="6">3-ketoacyl-CoA synthase</fullName>
        <ecNumber evidence="6">2.3.1.-</ecNumber>
    </recommendedName>
</protein>
<keyword evidence="3 6" id="KW-0808">Transferase</keyword>
<gene>
    <name evidence="10" type="ORF">SAY87_022319</name>
</gene>
<dbReference type="InterPro" id="IPR013601">
    <property type="entry name" value="FAE1_typ3_polyketide_synth"/>
</dbReference>
<reference evidence="10 11" key="1">
    <citation type="journal article" date="2023" name="Hortic Res">
        <title>Pangenome of water caltrop reveals structural variations and asymmetric subgenome divergence after allopolyploidization.</title>
        <authorList>
            <person name="Zhang X."/>
            <person name="Chen Y."/>
            <person name="Wang L."/>
            <person name="Yuan Y."/>
            <person name="Fang M."/>
            <person name="Shi L."/>
            <person name="Lu R."/>
            <person name="Comes H.P."/>
            <person name="Ma Y."/>
            <person name="Chen Y."/>
            <person name="Huang G."/>
            <person name="Zhou Y."/>
            <person name="Zheng Z."/>
            <person name="Qiu Y."/>
        </authorList>
    </citation>
    <scope>NUCLEOTIDE SEQUENCE [LARGE SCALE GENOMIC DNA]</scope>
    <source>
        <tissue evidence="10">Roots</tissue>
    </source>
</reference>
<dbReference type="InterPro" id="IPR013747">
    <property type="entry name" value="ACP_syn_III_C"/>
</dbReference>
<dbReference type="Pfam" id="PF08541">
    <property type="entry name" value="ACP_syn_III_C"/>
    <property type="match status" value="1"/>
</dbReference>
<dbReference type="Pfam" id="PF08392">
    <property type="entry name" value="FAE1_CUT1_RppA"/>
    <property type="match status" value="1"/>
</dbReference>
<dbReference type="Gene3D" id="3.40.47.10">
    <property type="match status" value="1"/>
</dbReference>
<dbReference type="SUPFAM" id="SSF53901">
    <property type="entry name" value="Thiolase-like"/>
    <property type="match status" value="2"/>
</dbReference>
<dbReference type="AlphaFoldDB" id="A0AAN7K7I2"/>
<evidence type="ECO:0000256" key="5">
    <source>
        <dbReference type="ARBA" id="ARBA00047375"/>
    </source>
</evidence>
<evidence type="ECO:0000256" key="4">
    <source>
        <dbReference type="ARBA" id="ARBA00023315"/>
    </source>
</evidence>
<comment type="catalytic activity">
    <reaction evidence="5">
        <text>a very-long-chain acyl-CoA + malonyl-CoA + H(+) = a very-long-chain 3-oxoacyl-CoA + CO2 + CoA</text>
        <dbReference type="Rhea" id="RHEA:32727"/>
        <dbReference type="ChEBI" id="CHEBI:15378"/>
        <dbReference type="ChEBI" id="CHEBI:16526"/>
        <dbReference type="ChEBI" id="CHEBI:57287"/>
        <dbReference type="ChEBI" id="CHEBI:57384"/>
        <dbReference type="ChEBI" id="CHEBI:90725"/>
        <dbReference type="ChEBI" id="CHEBI:90736"/>
        <dbReference type="EC" id="2.3.1.199"/>
    </reaction>
</comment>
<organism evidence="10 11">
    <name type="scientific">Trapa incisa</name>
    <dbReference type="NCBI Taxonomy" id="236973"/>
    <lineage>
        <taxon>Eukaryota</taxon>
        <taxon>Viridiplantae</taxon>
        <taxon>Streptophyta</taxon>
        <taxon>Embryophyta</taxon>
        <taxon>Tracheophyta</taxon>
        <taxon>Spermatophyta</taxon>
        <taxon>Magnoliopsida</taxon>
        <taxon>eudicotyledons</taxon>
        <taxon>Gunneridae</taxon>
        <taxon>Pentapetalae</taxon>
        <taxon>rosids</taxon>
        <taxon>malvids</taxon>
        <taxon>Myrtales</taxon>
        <taxon>Lythraceae</taxon>
        <taxon>Trapa</taxon>
    </lineage>
</organism>
<evidence type="ECO:0000313" key="10">
    <source>
        <dbReference type="EMBL" id="KAK4759188.1"/>
    </source>
</evidence>
<evidence type="ECO:0000259" key="9">
    <source>
        <dbReference type="Pfam" id="PF08541"/>
    </source>
</evidence>
<dbReference type="GO" id="GO:0006633">
    <property type="term" value="P:fatty acid biosynthetic process"/>
    <property type="evidence" value="ECO:0007669"/>
    <property type="project" value="InterPro"/>
</dbReference>